<dbReference type="Gene3D" id="2.60.40.10">
    <property type="entry name" value="Immunoglobulins"/>
    <property type="match status" value="1"/>
</dbReference>
<dbReference type="AlphaFoldDB" id="A0ABD0YXL6"/>
<keyword evidence="4" id="KW-1185">Reference proteome</keyword>
<proteinExistence type="predicted"/>
<dbReference type="PANTHER" id="PTHR21261">
    <property type="entry name" value="BEAT PROTEIN"/>
    <property type="match status" value="1"/>
</dbReference>
<accession>A0ABD0YXL6</accession>
<dbReference type="Pfam" id="PF08205">
    <property type="entry name" value="C2-set_2"/>
    <property type="match status" value="1"/>
</dbReference>
<keyword evidence="1" id="KW-1015">Disulfide bond</keyword>
<organism evidence="3 4">
    <name type="scientific">Ranatra chinensis</name>
    <dbReference type="NCBI Taxonomy" id="642074"/>
    <lineage>
        <taxon>Eukaryota</taxon>
        <taxon>Metazoa</taxon>
        <taxon>Ecdysozoa</taxon>
        <taxon>Arthropoda</taxon>
        <taxon>Hexapoda</taxon>
        <taxon>Insecta</taxon>
        <taxon>Pterygota</taxon>
        <taxon>Neoptera</taxon>
        <taxon>Paraneoptera</taxon>
        <taxon>Hemiptera</taxon>
        <taxon>Heteroptera</taxon>
        <taxon>Panheteroptera</taxon>
        <taxon>Nepomorpha</taxon>
        <taxon>Nepidae</taxon>
        <taxon>Ranatrinae</taxon>
        <taxon>Ranatra</taxon>
    </lineage>
</organism>
<reference evidence="3 4" key="1">
    <citation type="submission" date="2024-07" db="EMBL/GenBank/DDBJ databases">
        <title>Chromosome-level genome assembly of the water stick insect Ranatra chinensis (Heteroptera: Nepidae).</title>
        <authorList>
            <person name="Liu X."/>
        </authorList>
    </citation>
    <scope>NUCLEOTIDE SEQUENCE [LARGE SCALE GENOMIC DNA]</scope>
    <source>
        <strain evidence="3">Cailab_2021Rc</strain>
        <tissue evidence="3">Muscle</tissue>
    </source>
</reference>
<dbReference type="Proteomes" id="UP001558652">
    <property type="component" value="Unassembled WGS sequence"/>
</dbReference>
<name>A0ABD0YXL6_9HEMI</name>
<feature type="non-terminal residue" evidence="3">
    <location>
        <position position="1"/>
    </location>
</feature>
<evidence type="ECO:0000313" key="4">
    <source>
        <dbReference type="Proteomes" id="UP001558652"/>
    </source>
</evidence>
<evidence type="ECO:0000313" key="3">
    <source>
        <dbReference type="EMBL" id="KAL1140703.1"/>
    </source>
</evidence>
<gene>
    <name evidence="3" type="ORF">AAG570_000633</name>
</gene>
<evidence type="ECO:0000256" key="1">
    <source>
        <dbReference type="ARBA" id="ARBA00023157"/>
    </source>
</evidence>
<evidence type="ECO:0000259" key="2">
    <source>
        <dbReference type="Pfam" id="PF08205"/>
    </source>
</evidence>
<dbReference type="PANTHER" id="PTHR21261:SF17">
    <property type="entry name" value="BEAT VI"/>
    <property type="match status" value="1"/>
</dbReference>
<feature type="domain" description="CD80-like immunoglobulin C2-set" evidence="2">
    <location>
        <begin position="53"/>
        <end position="98"/>
    </location>
</feature>
<dbReference type="EMBL" id="JBFDAA010000001">
    <property type="protein sequence ID" value="KAL1140703.1"/>
    <property type="molecule type" value="Genomic_DNA"/>
</dbReference>
<sequence>QIYQSNSTVVTLSNVKRELTGLYKCEVSADAPLFHTIIRSAYVVVTVEPNSVPELTVEKTKYTLGERIRANCSSRSAYPAANLTFFINNMQVANSDMTKLSMYVETDRGGLETSVLELETVAVPLMFSREEGGRLRLRCLATQYSLYTSSADLFLQEDTPQLAHVLGPSSPHEPTGPLHLNLTFPQYTKLTSSIYLLMILYISVKFDHFQP</sequence>
<protein>
    <recommendedName>
        <fullName evidence="2">CD80-like immunoglobulin C2-set domain-containing protein</fullName>
    </recommendedName>
</protein>
<dbReference type="InterPro" id="IPR013783">
    <property type="entry name" value="Ig-like_fold"/>
</dbReference>
<dbReference type="InterPro" id="IPR013162">
    <property type="entry name" value="CD80_C2-set"/>
</dbReference>
<comment type="caution">
    <text evidence="3">The sequence shown here is derived from an EMBL/GenBank/DDBJ whole genome shotgun (WGS) entry which is preliminary data.</text>
</comment>